<sequence length="220" mass="24616">MKIADADIIALQEILEDEKGNSALTLANILGYECVFDIGMQMPEKFLGDPLRKSEEIIRFGNAILSKHKILAHKIYNLSPEGEESRTMVQADIQIADEIVHAFSLHLKHSHQQPLELQNQQANKLISILPTGKLIVMGDFNALPVSYPVEKMRNILQDAEPGQATPTWSVYPGGCSVCKEEGVHYKLDYIFTSKDIKIKSFEIGKTKGSDHLPLYSIIEI</sequence>
<evidence type="ECO:0000313" key="3">
    <source>
        <dbReference type="Proteomes" id="UP000177370"/>
    </source>
</evidence>
<dbReference type="PANTHER" id="PTHR14859">
    <property type="entry name" value="CALCOFLUOR WHITE HYPERSENSITIVE PROTEIN PRECURSOR"/>
    <property type="match status" value="1"/>
</dbReference>
<protein>
    <recommendedName>
        <fullName evidence="1">Endonuclease/exonuclease/phosphatase domain-containing protein</fullName>
    </recommendedName>
</protein>
<comment type="caution">
    <text evidence="2">The sequence shown here is derived from an EMBL/GenBank/DDBJ whole genome shotgun (WGS) entry which is preliminary data.</text>
</comment>
<dbReference type="GO" id="GO:0006506">
    <property type="term" value="P:GPI anchor biosynthetic process"/>
    <property type="evidence" value="ECO:0007669"/>
    <property type="project" value="TreeGrafter"/>
</dbReference>
<dbReference type="AlphaFoldDB" id="A0A1F6V786"/>
<dbReference type="InterPro" id="IPR051916">
    <property type="entry name" value="GPI-anchor_lipid_remodeler"/>
</dbReference>
<dbReference type="GO" id="GO:0003824">
    <property type="term" value="F:catalytic activity"/>
    <property type="evidence" value="ECO:0007669"/>
    <property type="project" value="InterPro"/>
</dbReference>
<dbReference type="EMBL" id="MFTP01000017">
    <property type="protein sequence ID" value="OGI65527.1"/>
    <property type="molecule type" value="Genomic_DNA"/>
</dbReference>
<reference evidence="2 3" key="1">
    <citation type="journal article" date="2016" name="Nat. Commun.">
        <title>Thousands of microbial genomes shed light on interconnected biogeochemical processes in an aquifer system.</title>
        <authorList>
            <person name="Anantharaman K."/>
            <person name="Brown C.T."/>
            <person name="Hug L.A."/>
            <person name="Sharon I."/>
            <person name="Castelle C.J."/>
            <person name="Probst A.J."/>
            <person name="Thomas B.C."/>
            <person name="Singh A."/>
            <person name="Wilkins M.J."/>
            <person name="Karaoz U."/>
            <person name="Brodie E.L."/>
            <person name="Williams K.H."/>
            <person name="Hubbard S.S."/>
            <person name="Banfield J.F."/>
        </authorList>
    </citation>
    <scope>NUCLEOTIDE SEQUENCE [LARGE SCALE GENOMIC DNA]</scope>
</reference>
<evidence type="ECO:0000313" key="2">
    <source>
        <dbReference type="EMBL" id="OGI65527.1"/>
    </source>
</evidence>
<name>A0A1F6V786_9BACT</name>
<dbReference type="GO" id="GO:0016020">
    <property type="term" value="C:membrane"/>
    <property type="evidence" value="ECO:0007669"/>
    <property type="project" value="GOC"/>
</dbReference>
<dbReference type="SUPFAM" id="SSF56219">
    <property type="entry name" value="DNase I-like"/>
    <property type="match status" value="1"/>
</dbReference>
<gene>
    <name evidence="2" type="ORF">A2647_03565</name>
</gene>
<dbReference type="Pfam" id="PF03372">
    <property type="entry name" value="Exo_endo_phos"/>
    <property type="match status" value="1"/>
</dbReference>
<dbReference type="Gene3D" id="3.60.10.10">
    <property type="entry name" value="Endonuclease/exonuclease/phosphatase"/>
    <property type="match status" value="1"/>
</dbReference>
<dbReference type="InterPro" id="IPR005135">
    <property type="entry name" value="Endo/exonuclease/phosphatase"/>
</dbReference>
<feature type="domain" description="Endonuclease/exonuclease/phosphatase" evidence="1">
    <location>
        <begin position="5"/>
        <end position="211"/>
    </location>
</feature>
<evidence type="ECO:0000259" key="1">
    <source>
        <dbReference type="Pfam" id="PF03372"/>
    </source>
</evidence>
<dbReference type="InterPro" id="IPR036691">
    <property type="entry name" value="Endo/exonu/phosph_ase_sf"/>
</dbReference>
<proteinExistence type="predicted"/>
<organism evidence="2 3">
    <name type="scientific">Candidatus Nomurabacteria bacterium RIFCSPHIGHO2_01_FULL_40_24b</name>
    <dbReference type="NCBI Taxonomy" id="1801739"/>
    <lineage>
        <taxon>Bacteria</taxon>
        <taxon>Candidatus Nomuraibacteriota</taxon>
    </lineage>
</organism>
<accession>A0A1F6V786</accession>
<dbReference type="Proteomes" id="UP000177370">
    <property type="component" value="Unassembled WGS sequence"/>
</dbReference>
<dbReference type="PANTHER" id="PTHR14859:SF1">
    <property type="entry name" value="PGAP2-INTERACTING PROTEIN"/>
    <property type="match status" value="1"/>
</dbReference>